<feature type="domain" description="OmpR/PhoB-type" evidence="10">
    <location>
        <begin position="126"/>
        <end position="224"/>
    </location>
</feature>
<keyword evidence="3" id="KW-0902">Two-component regulatory system</keyword>
<accession>A0A940SHH3</accession>
<dbReference type="SMART" id="SM00862">
    <property type="entry name" value="Trans_reg_C"/>
    <property type="match status" value="1"/>
</dbReference>
<feature type="DNA-binding region" description="OmpR/PhoB-type" evidence="8">
    <location>
        <begin position="126"/>
        <end position="224"/>
    </location>
</feature>
<dbReference type="Gene3D" id="3.40.50.2300">
    <property type="match status" value="1"/>
</dbReference>
<evidence type="ECO:0000256" key="8">
    <source>
        <dbReference type="PROSITE-ProRule" id="PRU01091"/>
    </source>
</evidence>
<dbReference type="PROSITE" id="PS51755">
    <property type="entry name" value="OMPR_PHOB"/>
    <property type="match status" value="1"/>
</dbReference>
<dbReference type="InterPro" id="IPR011006">
    <property type="entry name" value="CheY-like_superfamily"/>
</dbReference>
<dbReference type="Gene3D" id="6.10.250.690">
    <property type="match status" value="1"/>
</dbReference>
<dbReference type="GO" id="GO:0006355">
    <property type="term" value="P:regulation of DNA-templated transcription"/>
    <property type="evidence" value="ECO:0007669"/>
    <property type="project" value="InterPro"/>
</dbReference>
<evidence type="ECO:0000256" key="5">
    <source>
        <dbReference type="ARBA" id="ARBA00023125"/>
    </source>
</evidence>
<dbReference type="InterPro" id="IPR016032">
    <property type="entry name" value="Sig_transdc_resp-reg_C-effctor"/>
</dbReference>
<dbReference type="CDD" id="cd17624">
    <property type="entry name" value="REC_OmpR_PmrA-like"/>
    <property type="match status" value="1"/>
</dbReference>
<dbReference type="InterPro" id="IPR001867">
    <property type="entry name" value="OmpR/PhoB-type_DNA-bd"/>
</dbReference>
<dbReference type="SUPFAM" id="SSF52172">
    <property type="entry name" value="CheY-like"/>
    <property type="match status" value="1"/>
</dbReference>
<dbReference type="GO" id="GO:0032993">
    <property type="term" value="C:protein-DNA complex"/>
    <property type="evidence" value="ECO:0007669"/>
    <property type="project" value="TreeGrafter"/>
</dbReference>
<reference evidence="11" key="1">
    <citation type="submission" date="2021-04" db="EMBL/GenBank/DDBJ databases">
        <title>Genome seq and assembly of Bacillus sp.</title>
        <authorList>
            <person name="Chhetri G."/>
        </authorList>
    </citation>
    <scope>NUCLEOTIDE SEQUENCE</scope>
    <source>
        <strain evidence="11">RG28</strain>
    </source>
</reference>
<keyword evidence="5 8" id="KW-0238">DNA-binding</keyword>
<dbReference type="GO" id="GO:0000976">
    <property type="term" value="F:transcription cis-regulatory region binding"/>
    <property type="evidence" value="ECO:0007669"/>
    <property type="project" value="TreeGrafter"/>
</dbReference>
<dbReference type="InterPro" id="IPR036388">
    <property type="entry name" value="WH-like_DNA-bd_sf"/>
</dbReference>
<proteinExistence type="predicted"/>
<evidence type="ECO:0000259" key="9">
    <source>
        <dbReference type="PROSITE" id="PS50110"/>
    </source>
</evidence>
<comment type="subcellular location">
    <subcellularLocation>
        <location evidence="1">Cytoplasm</location>
    </subcellularLocation>
</comment>
<dbReference type="Pfam" id="PF00486">
    <property type="entry name" value="Trans_reg_C"/>
    <property type="match status" value="1"/>
</dbReference>
<comment type="caution">
    <text evidence="11">The sequence shown here is derived from an EMBL/GenBank/DDBJ whole genome shotgun (WGS) entry which is preliminary data.</text>
</comment>
<feature type="modified residue" description="4-aspartylphosphate" evidence="7">
    <location>
        <position position="52"/>
    </location>
</feature>
<dbReference type="PROSITE" id="PS50110">
    <property type="entry name" value="RESPONSE_REGULATORY"/>
    <property type="match status" value="1"/>
</dbReference>
<dbReference type="Gene3D" id="1.10.10.10">
    <property type="entry name" value="Winged helix-like DNA-binding domain superfamily/Winged helix DNA-binding domain"/>
    <property type="match status" value="1"/>
</dbReference>
<evidence type="ECO:0000256" key="1">
    <source>
        <dbReference type="ARBA" id="ARBA00004496"/>
    </source>
</evidence>
<dbReference type="GO" id="GO:0000156">
    <property type="term" value="F:phosphorelay response regulator activity"/>
    <property type="evidence" value="ECO:0007669"/>
    <property type="project" value="TreeGrafter"/>
</dbReference>
<evidence type="ECO:0000259" key="10">
    <source>
        <dbReference type="PROSITE" id="PS51755"/>
    </source>
</evidence>
<evidence type="ECO:0000256" key="4">
    <source>
        <dbReference type="ARBA" id="ARBA00023015"/>
    </source>
</evidence>
<name>A0A940SHH3_9BACI</name>
<sequence>MRVLLVEDDLKLGKFTEHMLKNQGQFQVEWLTSGEDAYNQAISTSYDVLILDWMLPDLNGVSVCQRLRKDGYNGAILMLTAKDSVDDRVKGLESGADDYLTKPFEFSELIARIRVLGRRNFAPLQEDIVQIKDITFNRISCTMSRGDETIQLTQREFQLFDLLVRNIGITLPREVIFDRIWGIDSDTSSNNVDAYIKMLRKKIDLPDQKSYITSVRGVGYKIEA</sequence>
<dbReference type="Proteomes" id="UP000682134">
    <property type="component" value="Unassembled WGS sequence"/>
</dbReference>
<evidence type="ECO:0000256" key="2">
    <source>
        <dbReference type="ARBA" id="ARBA00022553"/>
    </source>
</evidence>
<dbReference type="AlphaFoldDB" id="A0A940SHH3"/>
<dbReference type="PANTHER" id="PTHR48111">
    <property type="entry name" value="REGULATOR OF RPOS"/>
    <property type="match status" value="1"/>
</dbReference>
<dbReference type="RefSeq" id="WP_209401893.1">
    <property type="nucleotide sequence ID" value="NZ_JAGIYQ010000001.1"/>
</dbReference>
<dbReference type="Pfam" id="PF00072">
    <property type="entry name" value="Response_reg"/>
    <property type="match status" value="1"/>
</dbReference>
<keyword evidence="2 7" id="KW-0597">Phosphoprotein</keyword>
<evidence type="ECO:0000256" key="7">
    <source>
        <dbReference type="PROSITE-ProRule" id="PRU00169"/>
    </source>
</evidence>
<evidence type="ECO:0000313" key="11">
    <source>
        <dbReference type="EMBL" id="MBP0723950.1"/>
    </source>
</evidence>
<dbReference type="InterPro" id="IPR039420">
    <property type="entry name" value="WalR-like"/>
</dbReference>
<dbReference type="SUPFAM" id="SSF46894">
    <property type="entry name" value="C-terminal effector domain of the bipartite response regulators"/>
    <property type="match status" value="1"/>
</dbReference>
<evidence type="ECO:0000313" key="12">
    <source>
        <dbReference type="Proteomes" id="UP000682134"/>
    </source>
</evidence>
<dbReference type="PANTHER" id="PTHR48111:SF22">
    <property type="entry name" value="REGULATOR OF RPOS"/>
    <property type="match status" value="1"/>
</dbReference>
<dbReference type="GO" id="GO:0005829">
    <property type="term" value="C:cytosol"/>
    <property type="evidence" value="ECO:0007669"/>
    <property type="project" value="TreeGrafter"/>
</dbReference>
<keyword evidence="6" id="KW-0804">Transcription</keyword>
<feature type="domain" description="Response regulatory" evidence="9">
    <location>
        <begin position="2"/>
        <end position="117"/>
    </location>
</feature>
<keyword evidence="12" id="KW-1185">Reference proteome</keyword>
<gene>
    <name evidence="11" type="ORF">J5Y03_01985</name>
</gene>
<keyword evidence="4" id="KW-0805">Transcription regulation</keyword>
<evidence type="ECO:0000256" key="6">
    <source>
        <dbReference type="ARBA" id="ARBA00023163"/>
    </source>
</evidence>
<protein>
    <submittedName>
        <fullName evidence="11">Response regulator transcription factor</fullName>
    </submittedName>
</protein>
<organism evidence="11 12">
    <name type="scientific">Gottfriedia endophytica</name>
    <dbReference type="NCBI Taxonomy" id="2820819"/>
    <lineage>
        <taxon>Bacteria</taxon>
        <taxon>Bacillati</taxon>
        <taxon>Bacillota</taxon>
        <taxon>Bacilli</taxon>
        <taxon>Bacillales</taxon>
        <taxon>Bacillaceae</taxon>
        <taxon>Gottfriedia</taxon>
    </lineage>
</organism>
<dbReference type="CDD" id="cd00383">
    <property type="entry name" value="trans_reg_C"/>
    <property type="match status" value="1"/>
</dbReference>
<dbReference type="InterPro" id="IPR001789">
    <property type="entry name" value="Sig_transdc_resp-reg_receiver"/>
</dbReference>
<dbReference type="SMART" id="SM00448">
    <property type="entry name" value="REC"/>
    <property type="match status" value="1"/>
</dbReference>
<evidence type="ECO:0000256" key="3">
    <source>
        <dbReference type="ARBA" id="ARBA00023012"/>
    </source>
</evidence>
<dbReference type="EMBL" id="JAGIYQ010000001">
    <property type="protein sequence ID" value="MBP0723950.1"/>
    <property type="molecule type" value="Genomic_DNA"/>
</dbReference>